<dbReference type="EMBL" id="LAZR01030431">
    <property type="protein sequence ID" value="KKL56622.1"/>
    <property type="molecule type" value="Genomic_DNA"/>
</dbReference>
<accession>A0A0F9FZN4</accession>
<reference evidence="1" key="1">
    <citation type="journal article" date="2015" name="Nature">
        <title>Complex archaea that bridge the gap between prokaryotes and eukaryotes.</title>
        <authorList>
            <person name="Spang A."/>
            <person name="Saw J.H."/>
            <person name="Jorgensen S.L."/>
            <person name="Zaremba-Niedzwiedzka K."/>
            <person name="Martijn J."/>
            <person name="Lind A.E."/>
            <person name="van Eijk R."/>
            <person name="Schleper C."/>
            <person name="Guy L."/>
            <person name="Ettema T.J."/>
        </authorList>
    </citation>
    <scope>NUCLEOTIDE SEQUENCE</scope>
</reference>
<name>A0A0F9FZN4_9ZZZZ</name>
<organism evidence="1">
    <name type="scientific">marine sediment metagenome</name>
    <dbReference type="NCBI Taxonomy" id="412755"/>
    <lineage>
        <taxon>unclassified sequences</taxon>
        <taxon>metagenomes</taxon>
        <taxon>ecological metagenomes</taxon>
    </lineage>
</organism>
<comment type="caution">
    <text evidence="1">The sequence shown here is derived from an EMBL/GenBank/DDBJ whole genome shotgun (WGS) entry which is preliminary data.</text>
</comment>
<feature type="non-terminal residue" evidence="1">
    <location>
        <position position="24"/>
    </location>
</feature>
<dbReference type="AlphaFoldDB" id="A0A0F9FZN4"/>
<proteinExistence type="predicted"/>
<evidence type="ECO:0000313" key="1">
    <source>
        <dbReference type="EMBL" id="KKL56622.1"/>
    </source>
</evidence>
<gene>
    <name evidence="1" type="ORF">LCGC14_2243580</name>
</gene>
<sequence length="24" mass="2953">MEYNEDNLPIKHQSIWEIVNSYET</sequence>
<protein>
    <submittedName>
        <fullName evidence="1">Uncharacterized protein</fullName>
    </submittedName>
</protein>